<keyword evidence="3" id="KW-0732">Signal</keyword>
<dbReference type="InterPro" id="IPR009003">
    <property type="entry name" value="Peptidase_S1_PA"/>
</dbReference>
<dbReference type="Proteomes" id="UP000291343">
    <property type="component" value="Unassembled WGS sequence"/>
</dbReference>
<dbReference type="Gene3D" id="2.40.10.10">
    <property type="entry name" value="Trypsin-like serine proteases"/>
    <property type="match status" value="1"/>
</dbReference>
<evidence type="ECO:0000256" key="3">
    <source>
        <dbReference type="SAM" id="SignalP"/>
    </source>
</evidence>
<feature type="domain" description="Peptidase S1" evidence="4">
    <location>
        <begin position="45"/>
        <end position="275"/>
    </location>
</feature>
<sequence>MSALVVLVIALLIQSIGCDKFDPTTHRAWHLVNDESCGIRTQQRVVGGSDAGIGEFPWVVNVLLQKEGVKDPITSCDGAIISKKFVLTAAHCQLAPDNVSVPFTTIVAGELDLSRDPDCDTNDFCPPSPKRFKVEKFIPHPVPYSDFALAKIEGEFEYDGYITPLCLEYGPLLDEDYAGDEAEFAGFGIYKIDPVTFELSTPNVLQKFTMPVQDEKGCNETLEHIVPEFVATSVFQPELFLCAGGRPGQHIYYGDSGGVLAIARSVVMTYPGFLA</sequence>
<proteinExistence type="inferred from homology"/>
<protein>
    <recommendedName>
        <fullName evidence="4">Peptidase S1 domain-containing protein</fullName>
    </recommendedName>
</protein>
<name>A0A482XDT5_LAOST</name>
<organism evidence="5 6">
    <name type="scientific">Laodelphax striatellus</name>
    <name type="common">Small brown planthopper</name>
    <name type="synonym">Delphax striatella</name>
    <dbReference type="NCBI Taxonomy" id="195883"/>
    <lineage>
        <taxon>Eukaryota</taxon>
        <taxon>Metazoa</taxon>
        <taxon>Ecdysozoa</taxon>
        <taxon>Arthropoda</taxon>
        <taxon>Hexapoda</taxon>
        <taxon>Insecta</taxon>
        <taxon>Pterygota</taxon>
        <taxon>Neoptera</taxon>
        <taxon>Paraneoptera</taxon>
        <taxon>Hemiptera</taxon>
        <taxon>Auchenorrhyncha</taxon>
        <taxon>Fulgoroidea</taxon>
        <taxon>Delphacidae</taxon>
        <taxon>Criomorphinae</taxon>
        <taxon>Laodelphax</taxon>
    </lineage>
</organism>
<dbReference type="PROSITE" id="PS00134">
    <property type="entry name" value="TRYPSIN_HIS"/>
    <property type="match status" value="1"/>
</dbReference>
<dbReference type="GO" id="GO:0006508">
    <property type="term" value="P:proteolysis"/>
    <property type="evidence" value="ECO:0007669"/>
    <property type="project" value="InterPro"/>
</dbReference>
<dbReference type="InParanoid" id="A0A482XDT5"/>
<dbReference type="OrthoDB" id="6609004at2759"/>
<dbReference type="SUPFAM" id="SSF50494">
    <property type="entry name" value="Trypsin-like serine proteases"/>
    <property type="match status" value="1"/>
</dbReference>
<dbReference type="PANTHER" id="PTHR24256">
    <property type="entry name" value="TRYPTASE-RELATED"/>
    <property type="match status" value="1"/>
</dbReference>
<feature type="signal peptide" evidence="3">
    <location>
        <begin position="1"/>
        <end position="18"/>
    </location>
</feature>
<dbReference type="InterPro" id="IPR001254">
    <property type="entry name" value="Trypsin_dom"/>
</dbReference>
<dbReference type="STRING" id="195883.A0A482XDT5"/>
<dbReference type="PROSITE" id="PS50240">
    <property type="entry name" value="TRYPSIN_DOM"/>
    <property type="match status" value="1"/>
</dbReference>
<accession>A0A482XDT5</accession>
<reference evidence="5 6" key="1">
    <citation type="journal article" date="2017" name="Gigascience">
        <title>Genome sequence of the small brown planthopper, Laodelphax striatellus.</title>
        <authorList>
            <person name="Zhu J."/>
            <person name="Jiang F."/>
            <person name="Wang X."/>
            <person name="Yang P."/>
            <person name="Bao Y."/>
            <person name="Zhao W."/>
            <person name="Wang W."/>
            <person name="Lu H."/>
            <person name="Wang Q."/>
            <person name="Cui N."/>
            <person name="Li J."/>
            <person name="Chen X."/>
            <person name="Luo L."/>
            <person name="Yu J."/>
            <person name="Kang L."/>
            <person name="Cui F."/>
        </authorList>
    </citation>
    <scope>NUCLEOTIDE SEQUENCE [LARGE SCALE GENOMIC DNA]</scope>
    <source>
        <strain evidence="5">Lst14</strain>
    </source>
</reference>
<dbReference type="SMART" id="SM00020">
    <property type="entry name" value="Tryp_SPc"/>
    <property type="match status" value="1"/>
</dbReference>
<dbReference type="GO" id="GO:0004252">
    <property type="term" value="F:serine-type endopeptidase activity"/>
    <property type="evidence" value="ECO:0007669"/>
    <property type="project" value="InterPro"/>
</dbReference>
<keyword evidence="1" id="KW-1015">Disulfide bond</keyword>
<dbReference type="AlphaFoldDB" id="A0A482XDT5"/>
<keyword evidence="6" id="KW-1185">Reference proteome</keyword>
<evidence type="ECO:0000256" key="1">
    <source>
        <dbReference type="ARBA" id="ARBA00023157"/>
    </source>
</evidence>
<dbReference type="EMBL" id="QKKF02011937">
    <property type="protein sequence ID" value="RZF43956.1"/>
    <property type="molecule type" value="Genomic_DNA"/>
</dbReference>
<feature type="chain" id="PRO_5019769992" description="Peptidase S1 domain-containing protein" evidence="3">
    <location>
        <begin position="19"/>
        <end position="275"/>
    </location>
</feature>
<dbReference type="InterPro" id="IPR043504">
    <property type="entry name" value="Peptidase_S1_PA_chymotrypsin"/>
</dbReference>
<dbReference type="Pfam" id="PF00089">
    <property type="entry name" value="Trypsin"/>
    <property type="match status" value="1"/>
</dbReference>
<evidence type="ECO:0000256" key="2">
    <source>
        <dbReference type="ARBA" id="ARBA00024195"/>
    </source>
</evidence>
<dbReference type="InterPro" id="IPR051487">
    <property type="entry name" value="Ser/Thr_Proteases_Immune/Dev"/>
</dbReference>
<dbReference type="InterPro" id="IPR018114">
    <property type="entry name" value="TRYPSIN_HIS"/>
</dbReference>
<evidence type="ECO:0000313" key="5">
    <source>
        <dbReference type="EMBL" id="RZF43956.1"/>
    </source>
</evidence>
<comment type="caution">
    <text evidence="5">The sequence shown here is derived from an EMBL/GenBank/DDBJ whole genome shotgun (WGS) entry which is preliminary data.</text>
</comment>
<evidence type="ECO:0000259" key="4">
    <source>
        <dbReference type="PROSITE" id="PS50240"/>
    </source>
</evidence>
<evidence type="ECO:0000313" key="6">
    <source>
        <dbReference type="Proteomes" id="UP000291343"/>
    </source>
</evidence>
<dbReference type="FunCoup" id="A0A482XDT5">
    <property type="interactions" value="31"/>
</dbReference>
<dbReference type="SMR" id="A0A482XDT5"/>
<gene>
    <name evidence="5" type="ORF">LSTR_LSTR006764</name>
</gene>
<comment type="similarity">
    <text evidence="2">Belongs to the peptidase S1 family. CLIP subfamily.</text>
</comment>